<dbReference type="InterPro" id="IPR029119">
    <property type="entry name" value="MutY_C"/>
</dbReference>
<dbReference type="InterPro" id="IPR023170">
    <property type="entry name" value="HhH_base_excis_C"/>
</dbReference>
<dbReference type="InterPro" id="IPR004036">
    <property type="entry name" value="Endonuclease-III-like_CS2"/>
</dbReference>
<comment type="function">
    <text evidence="2">Adenine glycosylase active on G-A mispairs. MutY also corrects error-prone DNA synthesis past GO lesions which are due to the oxidatively damaged form of guanine: 7,8-dihydro-8-oxoguanine (8-oxo-dGTP).</text>
</comment>
<dbReference type="Pfam" id="PF00633">
    <property type="entry name" value="HHH"/>
    <property type="match status" value="1"/>
</dbReference>
<comment type="similarity">
    <text evidence="3 14">Belongs to the Nth/MutY family.</text>
</comment>
<evidence type="ECO:0000313" key="16">
    <source>
        <dbReference type="EMBL" id="GLR19771.1"/>
    </source>
</evidence>
<dbReference type="Pfam" id="PF14815">
    <property type="entry name" value="NUDIX_4"/>
    <property type="match status" value="1"/>
</dbReference>
<dbReference type="EC" id="3.2.2.31" evidence="4 14"/>
<evidence type="ECO:0000256" key="11">
    <source>
        <dbReference type="ARBA" id="ARBA00023014"/>
    </source>
</evidence>
<comment type="cofactor">
    <cofactor evidence="14">
        <name>[4Fe-4S] cluster</name>
        <dbReference type="ChEBI" id="CHEBI:49883"/>
    </cofactor>
    <text evidence="14">Binds 1 [4Fe-4S] cluster.</text>
</comment>
<dbReference type="InterPro" id="IPR003265">
    <property type="entry name" value="HhH-GPD_domain"/>
</dbReference>
<evidence type="ECO:0000256" key="7">
    <source>
        <dbReference type="ARBA" id="ARBA00022723"/>
    </source>
</evidence>
<dbReference type="InterPro" id="IPR005760">
    <property type="entry name" value="A/G_AdeGlyc_MutY"/>
</dbReference>
<protein>
    <recommendedName>
        <fullName evidence="5 14">Adenine DNA glycosylase</fullName>
        <ecNumber evidence="4 14">3.2.2.31</ecNumber>
    </recommendedName>
</protein>
<organism evidence="16 17">
    <name type="scientific">Portibacter lacus</name>
    <dbReference type="NCBI Taxonomy" id="1099794"/>
    <lineage>
        <taxon>Bacteria</taxon>
        <taxon>Pseudomonadati</taxon>
        <taxon>Bacteroidota</taxon>
        <taxon>Saprospiria</taxon>
        <taxon>Saprospirales</taxon>
        <taxon>Haliscomenobacteraceae</taxon>
        <taxon>Portibacter</taxon>
    </lineage>
</organism>
<reference evidence="16" key="1">
    <citation type="journal article" date="2014" name="Int. J. Syst. Evol. Microbiol.">
        <title>Complete genome sequence of Corynebacterium casei LMG S-19264T (=DSM 44701T), isolated from a smear-ripened cheese.</title>
        <authorList>
            <consortium name="US DOE Joint Genome Institute (JGI-PGF)"/>
            <person name="Walter F."/>
            <person name="Albersmeier A."/>
            <person name="Kalinowski J."/>
            <person name="Ruckert C."/>
        </authorList>
    </citation>
    <scope>NUCLEOTIDE SEQUENCE</scope>
    <source>
        <strain evidence="16">NBRC 108769</strain>
    </source>
</reference>
<evidence type="ECO:0000256" key="12">
    <source>
        <dbReference type="ARBA" id="ARBA00023204"/>
    </source>
</evidence>
<dbReference type="GO" id="GO:0000701">
    <property type="term" value="F:purine-specific mismatch base pair DNA N-glycosylase activity"/>
    <property type="evidence" value="ECO:0007669"/>
    <property type="project" value="UniProtKB-EC"/>
</dbReference>
<dbReference type="GO" id="GO:0032357">
    <property type="term" value="F:oxidized purine DNA binding"/>
    <property type="evidence" value="ECO:0007669"/>
    <property type="project" value="TreeGrafter"/>
</dbReference>
<dbReference type="InterPro" id="IPR044298">
    <property type="entry name" value="MIG/MutY"/>
</dbReference>
<evidence type="ECO:0000256" key="13">
    <source>
        <dbReference type="ARBA" id="ARBA00023295"/>
    </source>
</evidence>
<evidence type="ECO:0000256" key="1">
    <source>
        <dbReference type="ARBA" id="ARBA00000843"/>
    </source>
</evidence>
<dbReference type="NCBIfam" id="TIGR01084">
    <property type="entry name" value="mutY"/>
    <property type="match status" value="1"/>
</dbReference>
<dbReference type="PANTHER" id="PTHR42944:SF1">
    <property type="entry name" value="ADENINE DNA GLYCOSYLASE"/>
    <property type="match status" value="1"/>
</dbReference>
<dbReference type="PROSITE" id="PS01155">
    <property type="entry name" value="ENDONUCLEASE_III_2"/>
    <property type="match status" value="1"/>
</dbReference>
<keyword evidence="8 14" id="KW-0227">DNA damage</keyword>
<dbReference type="InterPro" id="IPR015797">
    <property type="entry name" value="NUDIX_hydrolase-like_dom_sf"/>
</dbReference>
<evidence type="ECO:0000256" key="10">
    <source>
        <dbReference type="ARBA" id="ARBA00023004"/>
    </source>
</evidence>
<dbReference type="GO" id="GO:0006284">
    <property type="term" value="P:base-excision repair"/>
    <property type="evidence" value="ECO:0007669"/>
    <property type="project" value="UniProtKB-UniRule"/>
</dbReference>
<dbReference type="GO" id="GO:0034039">
    <property type="term" value="F:8-oxo-7,8-dihydroguanine DNA N-glycosylase activity"/>
    <property type="evidence" value="ECO:0007669"/>
    <property type="project" value="TreeGrafter"/>
</dbReference>
<dbReference type="RefSeq" id="WP_235295397.1">
    <property type="nucleotide sequence ID" value="NZ_BSOH01000036.1"/>
</dbReference>
<keyword evidence="7" id="KW-0479">Metal-binding</keyword>
<keyword evidence="6" id="KW-0004">4Fe-4S</keyword>
<dbReference type="GO" id="GO:0046872">
    <property type="term" value="F:metal ion binding"/>
    <property type="evidence" value="ECO:0007669"/>
    <property type="project" value="UniProtKB-UniRule"/>
</dbReference>
<evidence type="ECO:0000256" key="6">
    <source>
        <dbReference type="ARBA" id="ARBA00022485"/>
    </source>
</evidence>
<keyword evidence="11" id="KW-0411">Iron-sulfur</keyword>
<evidence type="ECO:0000256" key="9">
    <source>
        <dbReference type="ARBA" id="ARBA00022801"/>
    </source>
</evidence>
<evidence type="ECO:0000256" key="4">
    <source>
        <dbReference type="ARBA" id="ARBA00012045"/>
    </source>
</evidence>
<evidence type="ECO:0000256" key="8">
    <source>
        <dbReference type="ARBA" id="ARBA00022763"/>
    </source>
</evidence>
<dbReference type="InterPro" id="IPR011257">
    <property type="entry name" value="DNA_glycosylase"/>
</dbReference>
<accession>A0AA37SRZ4</accession>
<sequence>MASFSSTLLSWHETIQRELPWKDNPNVFHIWLSEIILQQTRVEQGIPYFLKFRNRFKTVKELAECSDEELMKLWEGLGYYSRARNLHKAAKLIHDSGGNFPDTYEGLKALPGIGPYTAAAIGSFAYGLPVPVVDGNVNRVISRIFGIREGIDTKEGKALIEKTVEQVFDKEKPAAFNQAIMDFGALFCKPKNSDCNSCVFNDDCYAFQNEMVSELPLKVKKIKKVNRSLNFAVISYRGKILIKKRIGKDIWRHLHDFYELTADGGINEEDFSAIDYKLDGIQGPIKHVLTHQNLSITFHNYEAQKLILKNGTSYFLVERENLRKFAFPKAFDWYFDKNSIYLKY</sequence>
<evidence type="ECO:0000256" key="14">
    <source>
        <dbReference type="RuleBase" id="RU365096"/>
    </source>
</evidence>
<proteinExistence type="inferred from homology"/>
<evidence type="ECO:0000256" key="5">
    <source>
        <dbReference type="ARBA" id="ARBA00022023"/>
    </source>
</evidence>
<dbReference type="Gene3D" id="1.10.1670.10">
    <property type="entry name" value="Helix-hairpin-Helix base-excision DNA repair enzymes (C-terminal)"/>
    <property type="match status" value="1"/>
</dbReference>
<feature type="domain" description="HhH-GPD" evidence="15">
    <location>
        <begin position="36"/>
        <end position="186"/>
    </location>
</feature>
<evidence type="ECO:0000256" key="2">
    <source>
        <dbReference type="ARBA" id="ARBA00002933"/>
    </source>
</evidence>
<dbReference type="Pfam" id="PF00730">
    <property type="entry name" value="HhH-GPD"/>
    <property type="match status" value="1"/>
</dbReference>
<keyword evidence="17" id="KW-1185">Reference proteome</keyword>
<keyword evidence="12" id="KW-0234">DNA repair</keyword>
<evidence type="ECO:0000256" key="3">
    <source>
        <dbReference type="ARBA" id="ARBA00008343"/>
    </source>
</evidence>
<dbReference type="CDD" id="cd00056">
    <property type="entry name" value="ENDO3c"/>
    <property type="match status" value="1"/>
</dbReference>
<keyword evidence="9" id="KW-0378">Hydrolase</keyword>
<evidence type="ECO:0000259" key="15">
    <source>
        <dbReference type="SMART" id="SM00478"/>
    </source>
</evidence>
<dbReference type="PANTHER" id="PTHR42944">
    <property type="entry name" value="ADENINE DNA GLYCOSYLASE"/>
    <property type="match status" value="1"/>
</dbReference>
<keyword evidence="10 14" id="KW-0408">Iron</keyword>
<dbReference type="SUPFAM" id="SSF55811">
    <property type="entry name" value="Nudix"/>
    <property type="match status" value="1"/>
</dbReference>
<name>A0AA37SRZ4_9BACT</name>
<dbReference type="Gene3D" id="1.10.340.30">
    <property type="entry name" value="Hypothetical protein, domain 2"/>
    <property type="match status" value="1"/>
</dbReference>
<reference evidence="16" key="2">
    <citation type="submission" date="2023-01" db="EMBL/GenBank/DDBJ databases">
        <title>Draft genome sequence of Portibacter lacus strain NBRC 108769.</title>
        <authorList>
            <person name="Sun Q."/>
            <person name="Mori K."/>
        </authorList>
    </citation>
    <scope>NUCLEOTIDE SEQUENCE</scope>
    <source>
        <strain evidence="16">NBRC 108769</strain>
    </source>
</reference>
<dbReference type="AlphaFoldDB" id="A0AA37SRZ4"/>
<dbReference type="SUPFAM" id="SSF48150">
    <property type="entry name" value="DNA-glycosylase"/>
    <property type="match status" value="1"/>
</dbReference>
<dbReference type="GO" id="GO:0006298">
    <property type="term" value="P:mismatch repair"/>
    <property type="evidence" value="ECO:0007669"/>
    <property type="project" value="TreeGrafter"/>
</dbReference>
<dbReference type="GO" id="GO:0051539">
    <property type="term" value="F:4 iron, 4 sulfur cluster binding"/>
    <property type="evidence" value="ECO:0007669"/>
    <property type="project" value="UniProtKB-UniRule"/>
</dbReference>
<evidence type="ECO:0000313" key="17">
    <source>
        <dbReference type="Proteomes" id="UP001156666"/>
    </source>
</evidence>
<dbReference type="SMART" id="SM00478">
    <property type="entry name" value="ENDO3c"/>
    <property type="match status" value="1"/>
</dbReference>
<gene>
    <name evidence="16" type="ORF">GCM10007940_43870</name>
</gene>
<dbReference type="Proteomes" id="UP001156666">
    <property type="component" value="Unassembled WGS sequence"/>
</dbReference>
<dbReference type="InterPro" id="IPR000445">
    <property type="entry name" value="HhH_motif"/>
</dbReference>
<dbReference type="CDD" id="cd03431">
    <property type="entry name" value="NUDIX_DNA_Glycosylase_C-MutY"/>
    <property type="match status" value="1"/>
</dbReference>
<comment type="caution">
    <text evidence="16">The sequence shown here is derived from an EMBL/GenBank/DDBJ whole genome shotgun (WGS) entry which is preliminary data.</text>
</comment>
<comment type="catalytic activity">
    <reaction evidence="1 14">
        <text>Hydrolyzes free adenine bases from 7,8-dihydro-8-oxoguanine:adenine mismatched double-stranded DNA, leaving an apurinic site.</text>
        <dbReference type="EC" id="3.2.2.31"/>
    </reaction>
</comment>
<dbReference type="EMBL" id="BSOH01000036">
    <property type="protein sequence ID" value="GLR19771.1"/>
    <property type="molecule type" value="Genomic_DNA"/>
</dbReference>
<dbReference type="GO" id="GO:0035485">
    <property type="term" value="F:adenine/guanine mispair binding"/>
    <property type="evidence" value="ECO:0007669"/>
    <property type="project" value="TreeGrafter"/>
</dbReference>
<keyword evidence="13 14" id="KW-0326">Glycosidase</keyword>